<reference evidence="2 3" key="1">
    <citation type="submission" date="2019-12" db="EMBL/GenBank/DDBJ databases">
        <title>Complete genome sequence of Pseudomonas stutzeri.</title>
        <authorList>
            <person name="Lim S.R."/>
            <person name="Kim J.H."/>
        </authorList>
    </citation>
    <scope>NUCLEOTIDE SEQUENCE [LARGE SCALE GENOMIC DNA]</scope>
    <source>
        <strain evidence="2 3">PM101005</strain>
    </source>
</reference>
<dbReference type="InterPro" id="IPR014748">
    <property type="entry name" value="Enoyl-CoA_hydra_C"/>
</dbReference>
<dbReference type="AlphaFoldDB" id="A0A6I6LYD4"/>
<dbReference type="EMBL" id="CP046902">
    <property type="protein sequence ID" value="QGZ31371.1"/>
    <property type="molecule type" value="Genomic_DNA"/>
</dbReference>
<dbReference type="InterPro" id="IPR029045">
    <property type="entry name" value="ClpP/crotonase-like_dom_sf"/>
</dbReference>
<dbReference type="GO" id="GO:0008300">
    <property type="term" value="P:isoprenoid catabolic process"/>
    <property type="evidence" value="ECO:0007669"/>
    <property type="project" value="TreeGrafter"/>
</dbReference>
<dbReference type="Pfam" id="PF00378">
    <property type="entry name" value="ECH_1"/>
    <property type="match status" value="1"/>
</dbReference>
<accession>A0A6I6LYD4</accession>
<dbReference type="InterPro" id="IPR001753">
    <property type="entry name" value="Enoyl-CoA_hydra/iso"/>
</dbReference>
<dbReference type="OrthoDB" id="9807606at2"/>
<dbReference type="GO" id="GO:0003824">
    <property type="term" value="F:catalytic activity"/>
    <property type="evidence" value="ECO:0007669"/>
    <property type="project" value="UniProtKB-ARBA"/>
</dbReference>
<dbReference type="InterPro" id="IPR051683">
    <property type="entry name" value="Enoyl-CoA_Hydratase/Isomerase"/>
</dbReference>
<evidence type="ECO:0000313" key="3">
    <source>
        <dbReference type="Proteomes" id="UP000438983"/>
    </source>
</evidence>
<dbReference type="Proteomes" id="UP000438983">
    <property type="component" value="Chromosome"/>
</dbReference>
<evidence type="ECO:0000313" key="2">
    <source>
        <dbReference type="EMBL" id="QGZ31371.1"/>
    </source>
</evidence>
<dbReference type="PANTHER" id="PTHR42964:SF1">
    <property type="entry name" value="POLYKETIDE BIOSYNTHESIS ENOYL-COA HYDRATASE PKSH-RELATED"/>
    <property type="match status" value="1"/>
</dbReference>
<organism evidence="2 3">
    <name type="scientific">Stutzerimonas stutzeri</name>
    <name type="common">Pseudomonas stutzeri</name>
    <dbReference type="NCBI Taxonomy" id="316"/>
    <lineage>
        <taxon>Bacteria</taxon>
        <taxon>Pseudomonadati</taxon>
        <taxon>Pseudomonadota</taxon>
        <taxon>Gammaproteobacteria</taxon>
        <taxon>Pseudomonadales</taxon>
        <taxon>Pseudomonadaceae</taxon>
        <taxon>Stutzerimonas</taxon>
    </lineage>
</organism>
<proteinExistence type="inferred from homology"/>
<protein>
    <submittedName>
        <fullName evidence="2">Gamma-carboxygeranoyl-CoA hydratase</fullName>
    </submittedName>
</protein>
<dbReference type="Gene3D" id="3.90.226.10">
    <property type="entry name" value="2-enoyl-CoA Hydratase, Chain A, domain 1"/>
    <property type="match status" value="1"/>
</dbReference>
<dbReference type="SUPFAM" id="SSF52096">
    <property type="entry name" value="ClpP/crotonase"/>
    <property type="match status" value="1"/>
</dbReference>
<dbReference type="NCBIfam" id="NF004227">
    <property type="entry name" value="PRK05674.1"/>
    <property type="match status" value="1"/>
</dbReference>
<evidence type="ECO:0000256" key="1">
    <source>
        <dbReference type="ARBA" id="ARBA00005254"/>
    </source>
</evidence>
<name>A0A6I6LYD4_STUST</name>
<dbReference type="PANTHER" id="PTHR42964">
    <property type="entry name" value="ENOYL-COA HYDRATASE"/>
    <property type="match status" value="1"/>
</dbReference>
<comment type="similarity">
    <text evidence="1">Belongs to the enoyl-CoA hydratase/isomerase family.</text>
</comment>
<dbReference type="Gene3D" id="1.10.12.10">
    <property type="entry name" value="Lyase 2-enoyl-coa Hydratase, Chain A, domain 2"/>
    <property type="match status" value="1"/>
</dbReference>
<sequence>MTDFNTVQLELDPRGFATLWLDRPDKNNAFNAEMIRELVLAIDEVQANKDLRFLLLRGRGKHFSAGADLAWMQQSARLDFNANLVDARELAEMMYSLYHLKLPTLAIVQGAAFGGAVGLIACCDMAIGAQDAQLSLSEVRIGLAPAVISPFVVKAIGERATRRYAMTGERFSGERARELGLLSETYDGAELDDSLRGWIDTLLLNSPQAMRASKDLLREAGSGSLSPALRRYTENAIARIRVSPEGQEGLNAFLEKRKPNWMQEPQQ</sequence>
<dbReference type="CDD" id="cd06558">
    <property type="entry name" value="crotonase-like"/>
    <property type="match status" value="1"/>
</dbReference>
<dbReference type="RefSeq" id="WP_158188832.1">
    <property type="nucleotide sequence ID" value="NZ_CP046902.1"/>
</dbReference>
<gene>
    <name evidence="2" type="ORF">GQA94_15350</name>
</gene>